<proteinExistence type="predicted"/>
<dbReference type="InterPro" id="IPR010710">
    <property type="entry name" value="DUF1289"/>
</dbReference>
<dbReference type="AlphaFoldDB" id="A0A3S0MJB9"/>
<reference evidence="1 2" key="1">
    <citation type="submission" date="2018-12" db="EMBL/GenBank/DDBJ databases">
        <title>Vibrio sp. isolated from China Sea.</title>
        <authorList>
            <person name="Li Y."/>
        </authorList>
    </citation>
    <scope>NUCLEOTIDE SEQUENCE [LARGE SCALE GENOMIC DNA]</scope>
    <source>
        <strain evidence="1 2">BEI207</strain>
    </source>
</reference>
<dbReference type="EMBL" id="RXZH01000004">
    <property type="protein sequence ID" value="RTZ15578.1"/>
    <property type="molecule type" value="Genomic_DNA"/>
</dbReference>
<dbReference type="Proteomes" id="UP000268973">
    <property type="component" value="Unassembled WGS sequence"/>
</dbReference>
<name>A0A3S0MJB9_9VIBR</name>
<accession>A0A3S0MJB9</accession>
<dbReference type="RefSeq" id="WP_126574308.1">
    <property type="nucleotide sequence ID" value="NZ_RXZH01000004.1"/>
</dbReference>
<comment type="caution">
    <text evidence="1">The sequence shown here is derived from an EMBL/GenBank/DDBJ whole genome shotgun (WGS) entry which is preliminary data.</text>
</comment>
<keyword evidence="2" id="KW-1185">Reference proteome</keyword>
<dbReference type="PANTHER" id="PTHR35175">
    <property type="entry name" value="DUF1289 DOMAIN-CONTAINING PROTEIN"/>
    <property type="match status" value="1"/>
</dbReference>
<protein>
    <submittedName>
        <fullName evidence="1">DUF1289 domain-containing protein</fullName>
    </submittedName>
</protein>
<evidence type="ECO:0000313" key="1">
    <source>
        <dbReference type="EMBL" id="RTZ15578.1"/>
    </source>
</evidence>
<sequence>MDMQHQVVNPCIGVCEADCHGKCLGCGRSRQERYLWYRLSEGEKREILNREGVEPLLPVGDARHSI</sequence>
<gene>
    <name evidence="1" type="ORF">EJ063_10890</name>
</gene>
<dbReference type="Pfam" id="PF06945">
    <property type="entry name" value="DUF1289"/>
    <property type="match status" value="1"/>
</dbReference>
<evidence type="ECO:0000313" key="2">
    <source>
        <dbReference type="Proteomes" id="UP000268973"/>
    </source>
</evidence>
<organism evidence="1 2">
    <name type="scientific">Vibrio aquaticus</name>
    <dbReference type="NCBI Taxonomy" id="2496559"/>
    <lineage>
        <taxon>Bacteria</taxon>
        <taxon>Pseudomonadati</taxon>
        <taxon>Pseudomonadota</taxon>
        <taxon>Gammaproteobacteria</taxon>
        <taxon>Vibrionales</taxon>
        <taxon>Vibrionaceae</taxon>
        <taxon>Vibrio</taxon>
    </lineage>
</organism>
<dbReference type="PANTHER" id="PTHR35175:SF1">
    <property type="entry name" value="OXIDOREDUCTASE"/>
    <property type="match status" value="1"/>
</dbReference>
<dbReference type="OrthoDB" id="8911262at2"/>